<sequence>MKKNPMTGFHLIAFLIFSASAYCENFDEELLIKDLGHGYTAFHFNFAATTSESVFQSKHYNILPKSIIQIFEKYNVDEFHLSISRGIWDERWGSNFVSVSPSGAELWAWFGNQTISVDQSWFKLTHALSGLFCASLNRLSTSEHFASPIHSYKRFGVPRFSKVSGEVRYSQLPGEALCSENLTPWTKYLPCKSFFGLGSLLRPTSLFKSNYNTMTIGIRRVCLDLKCHTIGLEIMETLTVVFDRSLLFAKRTSPWSIRSILGSEFKGFCDVANSSRVFILTSYEDMNLPLDNKLNVDCSDNRVLATYSTKDLSASFTSFPFKTDGKESSQHSPIVSATKHITGSGSVRGGVKAFLTSRANFNLEIVYFDLIPWYTQVFFSSLKIYSLDPKTQNKTMITPRWLAVKPSLARKRMGSVELVITLPALNQLIITYEFRKVLQRWNEYPPDANHGFFLPAATVSYVLNSEQIDYLNKTKHAAFHNLNLPNWASSYSQFFNTTHSAPQDRFVRLHTPVSLVTMPTPDFMNSFLGYGHYTWKCAEALSDFLVKYPEKVRGLRVLELGAGTGLCGITAALLGALHVRFTDKDLTCSDTLHLNAQLNGIKNYDFTPLDWNYPLDWSGGFFDIILASDCLYDKEVYEPFLKTATLQLRVNNNASLLLSFENRR</sequence>
<dbReference type="GO" id="GO:0016255">
    <property type="term" value="P:attachment of GPI anchor to protein"/>
    <property type="evidence" value="ECO:0007669"/>
    <property type="project" value="InterPro"/>
</dbReference>
<reference evidence="3" key="2">
    <citation type="submission" date="2023-11" db="UniProtKB">
        <authorList>
            <consortium name="WormBaseParasite"/>
        </authorList>
    </citation>
    <scope>IDENTIFICATION</scope>
</reference>
<dbReference type="WBParaSite" id="SRDH1_38980.1">
    <property type="protein sequence ID" value="SRDH1_38980.1"/>
    <property type="gene ID" value="SRDH1_38980"/>
</dbReference>
<dbReference type="Proteomes" id="UP000050792">
    <property type="component" value="Unassembled WGS sequence"/>
</dbReference>
<dbReference type="Pfam" id="PF10294">
    <property type="entry name" value="Methyltransf_16"/>
    <property type="match status" value="1"/>
</dbReference>
<dbReference type="Gene3D" id="3.40.50.150">
    <property type="entry name" value="Vaccinia Virus protein VP39"/>
    <property type="match status" value="1"/>
</dbReference>
<dbReference type="GO" id="GO:0042765">
    <property type="term" value="C:GPI-anchor transamidase complex"/>
    <property type="evidence" value="ECO:0007669"/>
    <property type="project" value="InterPro"/>
</dbReference>
<dbReference type="PANTHER" id="PTHR12959:SF11">
    <property type="entry name" value="GPI TRANSAMIDASE COMPONENT PIG-T"/>
    <property type="match status" value="1"/>
</dbReference>
<dbReference type="PANTHER" id="PTHR12959">
    <property type="entry name" value="GPI TRANSAMIDASE COMPONENT PIG-T-RELATED"/>
    <property type="match status" value="1"/>
</dbReference>
<evidence type="ECO:0000313" key="3">
    <source>
        <dbReference type="WBParaSite" id="SRDH1_38980.1"/>
    </source>
</evidence>
<dbReference type="InterPro" id="IPR019410">
    <property type="entry name" value="Methyltransf_16"/>
</dbReference>
<dbReference type="SUPFAM" id="SSF53335">
    <property type="entry name" value="S-adenosyl-L-methionine-dependent methyltransferases"/>
    <property type="match status" value="1"/>
</dbReference>
<name>A0AA85F9D4_9TREM</name>
<dbReference type="Pfam" id="PF04113">
    <property type="entry name" value="Gpi16"/>
    <property type="match status" value="2"/>
</dbReference>
<proteinExistence type="predicted"/>
<evidence type="ECO:0000256" key="1">
    <source>
        <dbReference type="SAM" id="SignalP"/>
    </source>
</evidence>
<feature type="chain" id="PRO_5041704552" evidence="1">
    <location>
        <begin position="24"/>
        <end position="664"/>
    </location>
</feature>
<dbReference type="InterPro" id="IPR007245">
    <property type="entry name" value="PIG-T"/>
</dbReference>
<dbReference type="CDD" id="cd02440">
    <property type="entry name" value="AdoMet_MTases"/>
    <property type="match status" value="1"/>
</dbReference>
<protein>
    <submittedName>
        <fullName evidence="3">Uncharacterized protein</fullName>
    </submittedName>
</protein>
<reference evidence="2" key="1">
    <citation type="submission" date="2022-06" db="EMBL/GenBank/DDBJ databases">
        <authorList>
            <person name="Berger JAMES D."/>
            <person name="Berger JAMES D."/>
        </authorList>
    </citation>
    <scope>NUCLEOTIDE SEQUENCE [LARGE SCALE GENOMIC DNA]</scope>
</reference>
<feature type="signal peptide" evidence="1">
    <location>
        <begin position="1"/>
        <end position="23"/>
    </location>
</feature>
<dbReference type="InterPro" id="IPR029063">
    <property type="entry name" value="SAM-dependent_MTases_sf"/>
</dbReference>
<keyword evidence="2" id="KW-1185">Reference proteome</keyword>
<keyword evidence="1" id="KW-0732">Signal</keyword>
<evidence type="ECO:0000313" key="2">
    <source>
        <dbReference type="Proteomes" id="UP000050792"/>
    </source>
</evidence>
<organism evidence="2 3">
    <name type="scientific">Schistosoma rodhaini</name>
    <dbReference type="NCBI Taxonomy" id="6188"/>
    <lineage>
        <taxon>Eukaryota</taxon>
        <taxon>Metazoa</taxon>
        <taxon>Spiralia</taxon>
        <taxon>Lophotrochozoa</taxon>
        <taxon>Platyhelminthes</taxon>
        <taxon>Trematoda</taxon>
        <taxon>Digenea</taxon>
        <taxon>Strigeidida</taxon>
        <taxon>Schistosomatoidea</taxon>
        <taxon>Schistosomatidae</taxon>
        <taxon>Schistosoma</taxon>
    </lineage>
</organism>
<dbReference type="AlphaFoldDB" id="A0AA85F9D4"/>
<accession>A0AA85F9D4</accession>